<dbReference type="EMBL" id="CAJNOK010025014">
    <property type="protein sequence ID" value="CAF1384529.1"/>
    <property type="molecule type" value="Genomic_DNA"/>
</dbReference>
<evidence type="ECO:0000256" key="2">
    <source>
        <dbReference type="SAM" id="MobiDB-lite"/>
    </source>
</evidence>
<name>A0A814RJT9_9BILA</name>
<dbReference type="EMBL" id="CAJNOQ010006392">
    <property type="protein sequence ID" value="CAF1133457.1"/>
    <property type="molecule type" value="Genomic_DNA"/>
</dbReference>
<dbReference type="AlphaFoldDB" id="A0A814RJT9"/>
<dbReference type="GO" id="GO:0051256">
    <property type="term" value="P:mitotic spindle midzone assembly"/>
    <property type="evidence" value="ECO:0007669"/>
    <property type="project" value="TreeGrafter"/>
</dbReference>
<evidence type="ECO:0000313" key="5">
    <source>
        <dbReference type="EMBL" id="CAF3897317.1"/>
    </source>
</evidence>
<dbReference type="InterPro" id="IPR007145">
    <property type="entry name" value="MAP65_Ase1_PRC1"/>
</dbReference>
<gene>
    <name evidence="3" type="ORF">GPM918_LOCUS20318</name>
    <name evidence="4" type="ORF">OVA965_LOCUS32270</name>
    <name evidence="5" type="ORF">SRO942_LOCUS20318</name>
    <name evidence="6" type="ORF">TMI583_LOCUS33127</name>
</gene>
<feature type="region of interest" description="Disordered" evidence="2">
    <location>
        <begin position="461"/>
        <end position="496"/>
    </location>
</feature>
<dbReference type="OrthoDB" id="642895at2759"/>
<dbReference type="EMBL" id="CAJOBA010046711">
    <property type="protein sequence ID" value="CAF4192716.1"/>
    <property type="molecule type" value="Genomic_DNA"/>
</dbReference>
<feature type="compositionally biased region" description="Polar residues" evidence="2">
    <location>
        <begin position="586"/>
        <end position="609"/>
    </location>
</feature>
<proteinExistence type="predicted"/>
<keyword evidence="7" id="KW-1185">Reference proteome</keyword>
<feature type="coiled-coil region" evidence="1">
    <location>
        <begin position="240"/>
        <end position="267"/>
    </location>
</feature>
<dbReference type="GO" id="GO:0008017">
    <property type="term" value="F:microtubule binding"/>
    <property type="evidence" value="ECO:0007669"/>
    <property type="project" value="InterPro"/>
</dbReference>
<organism evidence="3 7">
    <name type="scientific">Didymodactylos carnosus</name>
    <dbReference type="NCBI Taxonomy" id="1234261"/>
    <lineage>
        <taxon>Eukaryota</taxon>
        <taxon>Metazoa</taxon>
        <taxon>Spiralia</taxon>
        <taxon>Gnathifera</taxon>
        <taxon>Rotifera</taxon>
        <taxon>Eurotatoria</taxon>
        <taxon>Bdelloidea</taxon>
        <taxon>Philodinida</taxon>
        <taxon>Philodinidae</taxon>
        <taxon>Didymodactylos</taxon>
    </lineage>
</organism>
<feature type="region of interest" description="Disordered" evidence="2">
    <location>
        <begin position="585"/>
        <end position="641"/>
    </location>
</feature>
<feature type="compositionally biased region" description="Basic residues" evidence="2">
    <location>
        <begin position="514"/>
        <end position="537"/>
    </location>
</feature>
<reference evidence="3" key="1">
    <citation type="submission" date="2021-02" db="EMBL/GenBank/DDBJ databases">
        <authorList>
            <person name="Nowell W R."/>
        </authorList>
    </citation>
    <scope>NUCLEOTIDE SEQUENCE</scope>
</reference>
<dbReference type="Proteomes" id="UP000682733">
    <property type="component" value="Unassembled WGS sequence"/>
</dbReference>
<feature type="region of interest" description="Disordered" evidence="2">
    <location>
        <begin position="508"/>
        <end position="543"/>
    </location>
</feature>
<evidence type="ECO:0000313" key="7">
    <source>
        <dbReference type="Proteomes" id="UP000663829"/>
    </source>
</evidence>
<protein>
    <submittedName>
        <fullName evidence="3">Uncharacterized protein</fullName>
    </submittedName>
</protein>
<dbReference type="GO" id="GO:1990023">
    <property type="term" value="C:mitotic spindle midzone"/>
    <property type="evidence" value="ECO:0007669"/>
    <property type="project" value="TreeGrafter"/>
</dbReference>
<evidence type="ECO:0000256" key="1">
    <source>
        <dbReference type="SAM" id="Coils"/>
    </source>
</evidence>
<dbReference type="PANTHER" id="PTHR19321:SF41">
    <property type="entry name" value="FASCETTO-RELATED"/>
    <property type="match status" value="1"/>
</dbReference>
<feature type="compositionally biased region" description="Basic residues" evidence="2">
    <location>
        <begin position="613"/>
        <end position="627"/>
    </location>
</feature>
<dbReference type="Gene3D" id="1.20.58.1520">
    <property type="match status" value="1"/>
</dbReference>
<accession>A0A814RJT9</accession>
<evidence type="ECO:0000313" key="6">
    <source>
        <dbReference type="EMBL" id="CAF4192716.1"/>
    </source>
</evidence>
<comment type="caution">
    <text evidence="3">The sequence shown here is derived from an EMBL/GenBank/DDBJ whole genome shotgun (WGS) entry which is preliminary data.</text>
</comment>
<keyword evidence="1" id="KW-0175">Coiled coil</keyword>
<dbReference type="GO" id="GO:0005737">
    <property type="term" value="C:cytoplasm"/>
    <property type="evidence" value="ECO:0007669"/>
    <property type="project" value="TreeGrafter"/>
</dbReference>
<sequence length="641" mass="74388">MPRPSITKKQQRNTLVKQTRNTVVTSQITDSDDKVISDEVLKQWTSLWSSFGFTGKQWNARGGKVAEWSNQMYDRCEKKFDEEVTKREKLLKESLADYEDILLRTGFQSDIEGCFEHMKLKEKEIYIEKKLQSIGLKEEQLLRELDHLLRKQTSLCEILNSSPLEMDKNEACSLMVNIEKLNKFVQKLNDLKTSRETIVKSYYLKVKLYSEQLQWCPQSDSTIEHLLNEKYDECLTADSIKEIETTIQELEVQIENQKEHFHSLRITLKLLYNALNILEQDYCSAYKSNKINADVIKQLDHEIQCCRQIRMSNGKEYCQTVRSKIIELYDKCKVGNSERQKMDIIDFEVLSPEVLDMYDQEYIRVQELYQKRKPIVDAYETWNKFWTEYVTFDKWSKSSARFHERGYNPMVEQQKRKKFQTELPKIEKAFLDMLDDDNDEFLLNDVPIRKLYNDAHDEIAPSAPTTVTTTRTQQNANSAVKTPGRKPLTTPVSTPSTIVKTPSTMSVRTQSKTPMRKSMKTIKKMKQQPKSGNKKFTPRAPAAPSAPLITAYSFNGDISATPHGHNNSLDFSKLSTLKNVNGELKQMTSTPNSSYTTKILGRNKTNNPITDRKARRSKRLAAARRSPKILPMYDENDEIST</sequence>
<dbReference type="Proteomes" id="UP000663829">
    <property type="component" value="Unassembled WGS sequence"/>
</dbReference>
<dbReference type="EMBL" id="CAJOBC010006393">
    <property type="protein sequence ID" value="CAF3897317.1"/>
    <property type="molecule type" value="Genomic_DNA"/>
</dbReference>
<evidence type="ECO:0000313" key="4">
    <source>
        <dbReference type="EMBL" id="CAF1384529.1"/>
    </source>
</evidence>
<dbReference type="PANTHER" id="PTHR19321">
    <property type="entry name" value="PROTEIN REGULATOR OF CYTOKINESIS 1 PRC1-RELATED"/>
    <property type="match status" value="1"/>
</dbReference>
<dbReference type="Proteomes" id="UP000681722">
    <property type="component" value="Unassembled WGS sequence"/>
</dbReference>
<dbReference type="Pfam" id="PF03999">
    <property type="entry name" value="MAP65_ASE1"/>
    <property type="match status" value="1"/>
</dbReference>
<evidence type="ECO:0000313" key="3">
    <source>
        <dbReference type="EMBL" id="CAF1133457.1"/>
    </source>
</evidence>
<dbReference type="Proteomes" id="UP000677228">
    <property type="component" value="Unassembled WGS sequence"/>
</dbReference>